<dbReference type="EMBL" id="CP009516">
    <property type="protein sequence ID" value="AKB78642.1"/>
    <property type="molecule type" value="Genomic_DNA"/>
</dbReference>
<reference evidence="1 2" key="1">
    <citation type="submission" date="2014-07" db="EMBL/GenBank/DDBJ databases">
        <title>Methanogenic archaea and the global carbon cycle.</title>
        <authorList>
            <person name="Henriksen J.R."/>
            <person name="Luke J."/>
            <person name="Reinhart S."/>
            <person name="Benedict M.N."/>
            <person name="Youngblut N.D."/>
            <person name="Metcalf M.E."/>
            <person name="Whitaker R.J."/>
            <person name="Metcalf W.W."/>
        </authorList>
    </citation>
    <scope>NUCLEOTIDE SEQUENCE [LARGE SCALE GENOMIC DNA]</scope>
    <source>
        <strain evidence="1 2">HB-1</strain>
    </source>
</reference>
<sequence>MSWADKLRSQASIIHQNEQDFESELIEQEKKILPLLTHTVKNAKKYCEENRQDWVVFITGNEGSGKSTLASHVCNLFDPQYSLDDSMIYSFRGEKNSFLNFINKYKDTPGKVGWYDEAVTVMFSHRHSGKDSADVQELFKIKRDCRHYDILVSPSFWDIVPDIRERRIKSLLYCFTEVYHPTAGRTRYRHMYAYYSGSKIIKLSGNKKAKLAFRSYKELFKIVRPDFIEEFPDMTPKFKEKYLSAKRSNRDDVLERIEGITEKVGTEKLLESFDLSELKEDLLKLNPNAFQEAV</sequence>
<dbReference type="RefSeq" id="WP_048139774.1">
    <property type="nucleotide sequence ID" value="NZ_CP009516.1"/>
</dbReference>
<dbReference type="PATRIC" id="fig|1434110.4.peg.2750"/>
<dbReference type="HOGENOM" id="CLU_996076_0_0_2"/>
<organism evidence="1 2">
    <name type="scientific">Methanosarcina horonobensis HB-1 = JCM 15518</name>
    <dbReference type="NCBI Taxonomy" id="1434110"/>
    <lineage>
        <taxon>Archaea</taxon>
        <taxon>Methanobacteriati</taxon>
        <taxon>Methanobacteriota</taxon>
        <taxon>Stenosarchaea group</taxon>
        <taxon>Methanomicrobia</taxon>
        <taxon>Methanosarcinales</taxon>
        <taxon>Methanosarcinaceae</taxon>
        <taxon>Methanosarcina</taxon>
    </lineage>
</organism>
<evidence type="ECO:0000313" key="1">
    <source>
        <dbReference type="EMBL" id="AKB78642.1"/>
    </source>
</evidence>
<gene>
    <name evidence="1" type="ORF">MSHOH_2159</name>
</gene>
<protein>
    <submittedName>
        <fullName evidence="1">Uncharacterized protein</fullName>
    </submittedName>
</protein>
<keyword evidence="2" id="KW-1185">Reference proteome</keyword>
<name>A0A0E3SEM8_9EURY</name>
<evidence type="ECO:0000313" key="2">
    <source>
        <dbReference type="Proteomes" id="UP000033101"/>
    </source>
</evidence>
<dbReference type="SUPFAM" id="SSF52540">
    <property type="entry name" value="P-loop containing nucleoside triphosphate hydrolases"/>
    <property type="match status" value="1"/>
</dbReference>
<proteinExistence type="predicted"/>
<dbReference type="AlphaFoldDB" id="A0A0E3SEM8"/>
<dbReference type="OrthoDB" id="129738at2157"/>
<dbReference type="GeneID" id="24831406"/>
<dbReference type="Proteomes" id="UP000033101">
    <property type="component" value="Chromosome"/>
</dbReference>
<accession>A0A0E3SEM8</accession>
<dbReference type="KEGG" id="mhor:MSHOH_2159"/>
<dbReference type="STRING" id="1434110.MSHOH_2159"/>
<dbReference type="InterPro" id="IPR027417">
    <property type="entry name" value="P-loop_NTPase"/>
</dbReference>